<protein>
    <submittedName>
        <fullName evidence="4">G_PROTEIN_RECEP_F1_2 domain-containing protein</fullName>
    </submittedName>
</protein>
<keyword evidence="3" id="KW-1185">Reference proteome</keyword>
<accession>A0A0M3IFI1</accession>
<evidence type="ECO:0000313" key="4">
    <source>
        <dbReference type="WBParaSite" id="ALUE_0001697301-mRNA-1"/>
    </source>
</evidence>
<proteinExistence type="predicted"/>
<reference evidence="4" key="1">
    <citation type="submission" date="2017-02" db="UniProtKB">
        <authorList>
            <consortium name="WormBaseParasite"/>
        </authorList>
    </citation>
    <scope>IDENTIFICATION</scope>
</reference>
<evidence type="ECO:0000256" key="1">
    <source>
        <dbReference type="SAM" id="MobiDB-lite"/>
    </source>
</evidence>
<dbReference type="AlphaFoldDB" id="A0A0M3IFI1"/>
<keyword evidence="2" id="KW-0812">Transmembrane</keyword>
<evidence type="ECO:0000313" key="3">
    <source>
        <dbReference type="Proteomes" id="UP000036681"/>
    </source>
</evidence>
<dbReference type="Proteomes" id="UP000036681">
    <property type="component" value="Unplaced"/>
</dbReference>
<sequence length="201" mass="23095">MRRAEKYLFLQPSQIHRRRGTNQALGNATERSVHSQNRNEFSYYCAPLLFFTLTIDAEDERSNSLSTVRPYFVQLMLKVMLVDILLTLALIMMVLVHRMHIIPARRRYKIVTHLLKRKKKRALKDRAERRLRRLNFLKRKLWGVAKQDDSSSSTRTKTKGTTTLVTAAENMTTNENVTGIPPTTSTGTHAHGLTQSKGTEA</sequence>
<feature type="transmembrane region" description="Helical" evidence="2">
    <location>
        <begin position="77"/>
        <end position="97"/>
    </location>
</feature>
<keyword evidence="2" id="KW-0472">Membrane</keyword>
<organism evidence="3 4">
    <name type="scientific">Ascaris lumbricoides</name>
    <name type="common">Giant roundworm</name>
    <dbReference type="NCBI Taxonomy" id="6252"/>
    <lineage>
        <taxon>Eukaryota</taxon>
        <taxon>Metazoa</taxon>
        <taxon>Ecdysozoa</taxon>
        <taxon>Nematoda</taxon>
        <taxon>Chromadorea</taxon>
        <taxon>Rhabditida</taxon>
        <taxon>Spirurina</taxon>
        <taxon>Ascaridomorpha</taxon>
        <taxon>Ascaridoidea</taxon>
        <taxon>Ascarididae</taxon>
        <taxon>Ascaris</taxon>
    </lineage>
</organism>
<keyword evidence="2" id="KW-1133">Transmembrane helix</keyword>
<name>A0A0M3IFI1_ASCLU</name>
<evidence type="ECO:0000256" key="2">
    <source>
        <dbReference type="SAM" id="Phobius"/>
    </source>
</evidence>
<feature type="region of interest" description="Disordered" evidence="1">
    <location>
        <begin position="174"/>
        <end position="201"/>
    </location>
</feature>
<dbReference type="WBParaSite" id="ALUE_0001697301-mRNA-1">
    <property type="protein sequence ID" value="ALUE_0001697301-mRNA-1"/>
    <property type="gene ID" value="ALUE_0001697301"/>
</dbReference>